<feature type="active site" evidence="13">
    <location>
        <position position="85"/>
    </location>
</feature>
<dbReference type="FunFam" id="2.40.70.10:FF:000009">
    <property type="entry name" value="Aspartic proteinase A1"/>
    <property type="match status" value="1"/>
</dbReference>
<evidence type="ECO:0000313" key="18">
    <source>
        <dbReference type="EMBL" id="CAG9829849.1"/>
    </source>
</evidence>
<dbReference type="FunFam" id="2.40.70.10:FF:000066">
    <property type="entry name" value="Napsin A aspartic peptidase"/>
    <property type="match status" value="1"/>
</dbReference>
<feature type="signal peptide" evidence="16">
    <location>
        <begin position="1"/>
        <end position="17"/>
    </location>
</feature>
<sequence>MLSKLLVLVFAAGVATAEIARIPLKKFEKPRDSLNRNGLKEALLAKYSGNVNDDSAVVLTNYLDAQYYGEIGIGTPAQSFNVIFDTGSSNLWVPSSKCGFLEVACLLHNKYDSDKSSTYVKNDTQFAIRYGSGDVAGVVSQDVVEVGGLQAKDQLFAEATQEPGLAFLVGKFDGILGMGYPEISVNGITPVFNTLVEQGAIKEPVFSFYLNRDPDGNVGGELLLGGSDPNYYKGDFTYVDVSAKGYWQIVMDSLNVGSSLKLCSNACQVIVDTGTSLIAGPSAEVEKLHQEIGAFSFLNGEYIIDCNKVDQLPEISFVFGEKEFKLAGNDYVLKQSNGLIDICISGFMGLDLDTRTHVEWILGDVFIGKFYTEFDFGNNRVGLAEAV</sequence>
<feature type="active site" evidence="13">
    <location>
        <position position="272"/>
    </location>
</feature>
<feature type="disulfide bond" evidence="14">
    <location>
        <begin position="263"/>
        <end position="267"/>
    </location>
</feature>
<organism evidence="18 19">
    <name type="scientific">Diabrotica balteata</name>
    <name type="common">Banded cucumber beetle</name>
    <dbReference type="NCBI Taxonomy" id="107213"/>
    <lineage>
        <taxon>Eukaryota</taxon>
        <taxon>Metazoa</taxon>
        <taxon>Ecdysozoa</taxon>
        <taxon>Arthropoda</taxon>
        <taxon>Hexapoda</taxon>
        <taxon>Insecta</taxon>
        <taxon>Pterygota</taxon>
        <taxon>Neoptera</taxon>
        <taxon>Endopterygota</taxon>
        <taxon>Coleoptera</taxon>
        <taxon>Polyphaga</taxon>
        <taxon>Cucujiformia</taxon>
        <taxon>Chrysomeloidea</taxon>
        <taxon>Chrysomelidae</taxon>
        <taxon>Galerucinae</taxon>
        <taxon>Diabroticina</taxon>
        <taxon>Diabroticites</taxon>
        <taxon>Diabrotica</taxon>
    </lineage>
</organism>
<dbReference type="GO" id="GO:0004190">
    <property type="term" value="F:aspartic-type endopeptidase activity"/>
    <property type="evidence" value="ECO:0007669"/>
    <property type="project" value="UniProtKB-KW"/>
</dbReference>
<evidence type="ECO:0000256" key="14">
    <source>
        <dbReference type="PIRSR" id="PIRSR601461-2"/>
    </source>
</evidence>
<evidence type="ECO:0000256" key="8">
    <source>
        <dbReference type="ARBA" id="ARBA00022801"/>
    </source>
</evidence>
<dbReference type="GO" id="GO:0006508">
    <property type="term" value="P:proteolysis"/>
    <property type="evidence" value="ECO:0007669"/>
    <property type="project" value="UniProtKB-KW"/>
</dbReference>
<evidence type="ECO:0000256" key="2">
    <source>
        <dbReference type="ARBA" id="ARBA00007447"/>
    </source>
</evidence>
<dbReference type="PRINTS" id="PR00792">
    <property type="entry name" value="PEPSIN"/>
</dbReference>
<dbReference type="InterPro" id="IPR021109">
    <property type="entry name" value="Peptidase_aspartic_dom_sf"/>
</dbReference>
<proteinExistence type="inferred from homology"/>
<dbReference type="PANTHER" id="PTHR47966:SF51">
    <property type="entry name" value="BETA-SITE APP-CLEAVING ENZYME, ISOFORM A-RELATED"/>
    <property type="match status" value="1"/>
</dbReference>
<keyword evidence="11" id="KW-0325">Glycoprotein</keyword>
<reference evidence="18" key="1">
    <citation type="submission" date="2022-01" db="EMBL/GenBank/DDBJ databases">
        <authorList>
            <person name="King R."/>
        </authorList>
    </citation>
    <scope>NUCLEOTIDE SEQUENCE</scope>
</reference>
<comment type="function">
    <text evidence="12">Acid protease active in intracellular protein breakdown.</text>
</comment>
<evidence type="ECO:0000256" key="5">
    <source>
        <dbReference type="ARBA" id="ARBA00022670"/>
    </source>
</evidence>
<dbReference type="PANTHER" id="PTHR47966">
    <property type="entry name" value="BETA-SITE APP-CLEAVING ENZYME, ISOFORM A-RELATED"/>
    <property type="match status" value="1"/>
</dbReference>
<keyword evidence="6 16" id="KW-0732">Signal</keyword>
<keyword evidence="5 15" id="KW-0645">Protease</keyword>
<evidence type="ECO:0000256" key="6">
    <source>
        <dbReference type="ARBA" id="ARBA00022729"/>
    </source>
</evidence>
<evidence type="ECO:0000256" key="9">
    <source>
        <dbReference type="ARBA" id="ARBA00023145"/>
    </source>
</evidence>
<feature type="disulfide bond" evidence="14">
    <location>
        <begin position="98"/>
        <end position="105"/>
    </location>
</feature>
<dbReference type="InterPro" id="IPR001461">
    <property type="entry name" value="Aspartic_peptidase_A1"/>
</dbReference>
<evidence type="ECO:0000256" key="12">
    <source>
        <dbReference type="ARBA" id="ARBA00055742"/>
    </source>
</evidence>
<dbReference type="OrthoDB" id="771136at2759"/>
<gene>
    <name evidence="18" type="ORF">DIABBA_LOCUS3610</name>
</gene>
<dbReference type="PROSITE" id="PS51767">
    <property type="entry name" value="PEPTIDASE_A1"/>
    <property type="match status" value="1"/>
</dbReference>
<dbReference type="Pfam" id="PF00026">
    <property type="entry name" value="Asp"/>
    <property type="match status" value="1"/>
</dbReference>
<dbReference type="EMBL" id="OU898277">
    <property type="protein sequence ID" value="CAG9829849.1"/>
    <property type="molecule type" value="Genomic_DNA"/>
</dbReference>
<evidence type="ECO:0000256" key="13">
    <source>
        <dbReference type="PIRSR" id="PIRSR601461-1"/>
    </source>
</evidence>
<keyword evidence="7 15" id="KW-0064">Aspartyl protease</keyword>
<comment type="catalytic activity">
    <reaction evidence="1">
        <text>Specificity similar to, but narrower than, that of pepsin A. Does not cleave the 4-Gln-|-His-5 bond in B chain of insulin.</text>
        <dbReference type="EC" id="3.4.23.5"/>
    </reaction>
</comment>
<dbReference type="Proteomes" id="UP001153709">
    <property type="component" value="Chromosome 2"/>
</dbReference>
<dbReference type="Gene3D" id="2.40.70.10">
    <property type="entry name" value="Acid Proteases"/>
    <property type="match status" value="2"/>
</dbReference>
<name>A0A9N9SUS2_DIABA</name>
<protein>
    <recommendedName>
        <fullName evidence="4">Cathepsin D</fullName>
        <ecNumber evidence="3">3.4.23.5</ecNumber>
    </recommendedName>
</protein>
<keyword evidence="9" id="KW-0865">Zymogen</keyword>
<dbReference type="PROSITE" id="PS00141">
    <property type="entry name" value="ASP_PROTEASE"/>
    <property type="match status" value="2"/>
</dbReference>
<dbReference type="AlphaFoldDB" id="A0A9N9SUS2"/>
<evidence type="ECO:0000256" key="10">
    <source>
        <dbReference type="ARBA" id="ARBA00023157"/>
    </source>
</evidence>
<evidence type="ECO:0000256" key="3">
    <source>
        <dbReference type="ARBA" id="ARBA00011930"/>
    </source>
</evidence>
<feature type="disulfide bond" evidence="14">
    <location>
        <begin position="306"/>
        <end position="343"/>
    </location>
</feature>
<evidence type="ECO:0000256" key="4">
    <source>
        <dbReference type="ARBA" id="ARBA00015582"/>
    </source>
</evidence>
<evidence type="ECO:0000313" key="19">
    <source>
        <dbReference type="Proteomes" id="UP001153709"/>
    </source>
</evidence>
<dbReference type="SUPFAM" id="SSF50630">
    <property type="entry name" value="Acid proteases"/>
    <property type="match status" value="1"/>
</dbReference>
<keyword evidence="19" id="KW-1185">Reference proteome</keyword>
<evidence type="ECO:0000256" key="15">
    <source>
        <dbReference type="RuleBase" id="RU000454"/>
    </source>
</evidence>
<evidence type="ECO:0000256" key="1">
    <source>
        <dbReference type="ARBA" id="ARBA00000585"/>
    </source>
</evidence>
<dbReference type="InterPro" id="IPR033121">
    <property type="entry name" value="PEPTIDASE_A1"/>
</dbReference>
<keyword evidence="8 15" id="KW-0378">Hydrolase</keyword>
<dbReference type="EC" id="3.4.23.5" evidence="3"/>
<evidence type="ECO:0000256" key="16">
    <source>
        <dbReference type="SAM" id="SignalP"/>
    </source>
</evidence>
<evidence type="ECO:0000256" key="7">
    <source>
        <dbReference type="ARBA" id="ARBA00022750"/>
    </source>
</evidence>
<feature type="domain" description="Peptidase A1" evidence="17">
    <location>
        <begin position="67"/>
        <end position="384"/>
    </location>
</feature>
<feature type="chain" id="PRO_5040229743" description="Cathepsin D" evidence="16">
    <location>
        <begin position="18"/>
        <end position="387"/>
    </location>
</feature>
<accession>A0A9N9SUS2</accession>
<keyword evidence="10 14" id="KW-1015">Disulfide bond</keyword>
<dbReference type="InterPro" id="IPR001969">
    <property type="entry name" value="Aspartic_peptidase_AS"/>
</dbReference>
<comment type="similarity">
    <text evidence="2 15">Belongs to the peptidase A1 family.</text>
</comment>
<evidence type="ECO:0000259" key="17">
    <source>
        <dbReference type="PROSITE" id="PS51767"/>
    </source>
</evidence>
<evidence type="ECO:0000256" key="11">
    <source>
        <dbReference type="ARBA" id="ARBA00023180"/>
    </source>
</evidence>